<accession>X1ETB1</accession>
<dbReference type="AlphaFoldDB" id="X1ETB1"/>
<evidence type="ECO:0000313" key="1">
    <source>
        <dbReference type="EMBL" id="GAH36611.1"/>
    </source>
</evidence>
<sequence>MSKQASVELGAEEEAYLALKKKSTANTYRTHLQRFVRWYKSRYGEDKGFEHLLDRMDENQKL</sequence>
<proteinExistence type="predicted"/>
<organism evidence="1">
    <name type="scientific">marine sediment metagenome</name>
    <dbReference type="NCBI Taxonomy" id="412755"/>
    <lineage>
        <taxon>unclassified sequences</taxon>
        <taxon>metagenomes</taxon>
        <taxon>ecological metagenomes</taxon>
    </lineage>
</organism>
<name>X1ETB1_9ZZZZ</name>
<protein>
    <submittedName>
        <fullName evidence="1">Uncharacterized protein</fullName>
    </submittedName>
</protein>
<feature type="non-terminal residue" evidence="1">
    <location>
        <position position="62"/>
    </location>
</feature>
<reference evidence="1" key="1">
    <citation type="journal article" date="2014" name="Front. Microbiol.">
        <title>High frequency of phylogenetically diverse reductive dehalogenase-homologous genes in deep subseafloor sedimentary metagenomes.</title>
        <authorList>
            <person name="Kawai M."/>
            <person name="Futagami T."/>
            <person name="Toyoda A."/>
            <person name="Takaki Y."/>
            <person name="Nishi S."/>
            <person name="Hori S."/>
            <person name="Arai W."/>
            <person name="Tsubouchi T."/>
            <person name="Morono Y."/>
            <person name="Uchiyama I."/>
            <person name="Ito T."/>
            <person name="Fujiyama A."/>
            <person name="Inagaki F."/>
            <person name="Takami H."/>
        </authorList>
    </citation>
    <scope>NUCLEOTIDE SEQUENCE</scope>
    <source>
        <strain evidence="1">Expedition CK06-06</strain>
    </source>
</reference>
<gene>
    <name evidence="1" type="ORF">S03H2_10624</name>
</gene>
<dbReference type="EMBL" id="BARU01005454">
    <property type="protein sequence ID" value="GAH36611.1"/>
    <property type="molecule type" value="Genomic_DNA"/>
</dbReference>
<comment type="caution">
    <text evidence="1">The sequence shown here is derived from an EMBL/GenBank/DDBJ whole genome shotgun (WGS) entry which is preliminary data.</text>
</comment>